<protein>
    <submittedName>
        <fullName evidence="2">Uncharacterized protein</fullName>
    </submittedName>
</protein>
<reference evidence="2" key="1">
    <citation type="submission" date="2022-10" db="EMBL/GenBank/DDBJ databases">
        <title>Culturing micro-colonial fungi from biological soil crusts in the Mojave desert and describing Neophaeococcomyces mojavensis, and introducing the new genera and species Taxawa tesnikishii.</title>
        <authorList>
            <person name="Kurbessoian T."/>
            <person name="Stajich J.E."/>
        </authorList>
    </citation>
    <scope>NUCLEOTIDE SEQUENCE</scope>
    <source>
        <strain evidence="2">TK_35</strain>
    </source>
</reference>
<dbReference type="EMBL" id="JAPDRN010000098">
    <property type="protein sequence ID" value="KAJ9623773.1"/>
    <property type="molecule type" value="Genomic_DNA"/>
</dbReference>
<proteinExistence type="predicted"/>
<sequence>MFLLPPSTDVLRESFNSPPRPKTRMSSGAVALCKHFERGGASSEHGRHHPFWSLPAGSNENKTNTAGQILESMLAQAVWKNVMLLHHGVAVYEIRNALGFGMRWTLDLEEKPSTVQFGEEKADPTEVQDDLDKDWIINRTTLRGFLEPIAGMDHELPRNETG</sequence>
<gene>
    <name evidence="2" type="ORF">H2204_011065</name>
</gene>
<dbReference type="PANTHER" id="PTHR34204:SF2">
    <property type="entry name" value="RNA-BINDING ASCH DOMAIN PROTEIN"/>
    <property type="match status" value="1"/>
</dbReference>
<evidence type="ECO:0000313" key="2">
    <source>
        <dbReference type="EMBL" id="KAJ9623773.1"/>
    </source>
</evidence>
<feature type="region of interest" description="Disordered" evidence="1">
    <location>
        <begin position="1"/>
        <end position="25"/>
    </location>
</feature>
<dbReference type="Proteomes" id="UP001172681">
    <property type="component" value="Unassembled WGS sequence"/>
</dbReference>
<keyword evidence="3" id="KW-1185">Reference proteome</keyword>
<evidence type="ECO:0000256" key="1">
    <source>
        <dbReference type="SAM" id="MobiDB-lite"/>
    </source>
</evidence>
<dbReference type="PANTHER" id="PTHR34204">
    <property type="entry name" value="RNA-BINDING ASCH DOMAIN PROTEIN"/>
    <property type="match status" value="1"/>
</dbReference>
<accession>A0AA38XUY6</accession>
<organism evidence="2 3">
    <name type="scientific">Knufia peltigerae</name>
    <dbReference type="NCBI Taxonomy" id="1002370"/>
    <lineage>
        <taxon>Eukaryota</taxon>
        <taxon>Fungi</taxon>
        <taxon>Dikarya</taxon>
        <taxon>Ascomycota</taxon>
        <taxon>Pezizomycotina</taxon>
        <taxon>Eurotiomycetes</taxon>
        <taxon>Chaetothyriomycetidae</taxon>
        <taxon>Chaetothyriales</taxon>
        <taxon>Trichomeriaceae</taxon>
        <taxon>Knufia</taxon>
    </lineage>
</organism>
<comment type="caution">
    <text evidence="2">The sequence shown here is derived from an EMBL/GenBank/DDBJ whole genome shotgun (WGS) entry which is preliminary data.</text>
</comment>
<dbReference type="AlphaFoldDB" id="A0AA38XUY6"/>
<evidence type="ECO:0000313" key="3">
    <source>
        <dbReference type="Proteomes" id="UP001172681"/>
    </source>
</evidence>
<name>A0AA38XUY6_9EURO</name>